<accession>A0A5D2YAD4</accession>
<dbReference type="AlphaFoldDB" id="A0A5D2YAD4"/>
<dbReference type="CDD" id="cd06464">
    <property type="entry name" value="ACD_sHsps-like"/>
    <property type="match status" value="1"/>
</dbReference>
<dbReference type="PROSITE" id="PS01031">
    <property type="entry name" value="SHSP"/>
    <property type="match status" value="1"/>
</dbReference>
<dbReference type="InterPro" id="IPR002068">
    <property type="entry name" value="A-crystallin/Hsp20_dom"/>
</dbReference>
<organism evidence="4 5">
    <name type="scientific">Gossypium mustelinum</name>
    <name type="common">Cotton</name>
    <name type="synonym">Gossypium caicoense</name>
    <dbReference type="NCBI Taxonomy" id="34275"/>
    <lineage>
        <taxon>Eukaryota</taxon>
        <taxon>Viridiplantae</taxon>
        <taxon>Streptophyta</taxon>
        <taxon>Embryophyta</taxon>
        <taxon>Tracheophyta</taxon>
        <taxon>Spermatophyta</taxon>
        <taxon>Magnoliopsida</taxon>
        <taxon>eudicotyledons</taxon>
        <taxon>Gunneridae</taxon>
        <taxon>Pentapetalae</taxon>
        <taxon>rosids</taxon>
        <taxon>malvids</taxon>
        <taxon>Malvales</taxon>
        <taxon>Malvaceae</taxon>
        <taxon>Malvoideae</taxon>
        <taxon>Gossypium</taxon>
    </lineage>
</organism>
<name>A0A5D2YAD4_GOSMU</name>
<dbReference type="PANTHER" id="PTHR46991:SF8">
    <property type="entry name" value="HEAT SHOCK 22 KDA PROTEIN, MITOCHONDRIAL-LIKE"/>
    <property type="match status" value="1"/>
</dbReference>
<evidence type="ECO:0000256" key="2">
    <source>
        <dbReference type="RuleBase" id="RU003616"/>
    </source>
</evidence>
<dbReference type="Proteomes" id="UP000323597">
    <property type="component" value="Chromosome A08"/>
</dbReference>
<comment type="similarity">
    <text evidence="1 2">Belongs to the small heat shock protein (HSP20) family.</text>
</comment>
<sequence>MFSLLYKPPPHPNPQLQNIAKIQYKEEPFTVLEAMAYSTALRRVPVSTLFSKLANLSPARTVSVATPTVARSFNTNAQLTNFNDEDRSVNVQRQSDRSVSRRRDSPRFFSDVFDPFSPTRSLSQVLNLMDQFTDHPLLSTPSLSSRKGWDMREDNNALYIRIEMPGLSKEDVKISVEQNTLIIRGEGGKDWEDEEEEEVGGGIRYSSRLDLPPTMYKVDEIKAEMKNGVLKVVVPKVKEEERKDVYQVTVE</sequence>
<proteinExistence type="inferred from homology"/>
<evidence type="ECO:0000313" key="5">
    <source>
        <dbReference type="Proteomes" id="UP000323597"/>
    </source>
</evidence>
<dbReference type="SUPFAM" id="SSF49764">
    <property type="entry name" value="HSP20-like chaperones"/>
    <property type="match status" value="1"/>
</dbReference>
<dbReference type="InterPro" id="IPR008978">
    <property type="entry name" value="HSP20-like_chaperone"/>
</dbReference>
<evidence type="ECO:0000259" key="3">
    <source>
        <dbReference type="PROSITE" id="PS01031"/>
    </source>
</evidence>
<reference evidence="4 5" key="1">
    <citation type="submission" date="2019-07" db="EMBL/GenBank/DDBJ databases">
        <title>WGS assembly of Gossypium mustelinum.</title>
        <authorList>
            <person name="Chen Z.J."/>
            <person name="Sreedasyam A."/>
            <person name="Ando A."/>
            <person name="Song Q."/>
            <person name="De L."/>
            <person name="Hulse-Kemp A."/>
            <person name="Ding M."/>
            <person name="Ye W."/>
            <person name="Kirkbride R."/>
            <person name="Jenkins J."/>
            <person name="Plott C."/>
            <person name="Lovell J."/>
            <person name="Lin Y.-M."/>
            <person name="Vaughn R."/>
            <person name="Liu B."/>
            <person name="Li W."/>
            <person name="Simpson S."/>
            <person name="Scheffler B."/>
            <person name="Saski C."/>
            <person name="Grover C."/>
            <person name="Hu G."/>
            <person name="Conover J."/>
            <person name="Carlson J."/>
            <person name="Shu S."/>
            <person name="Boston L."/>
            <person name="Williams M."/>
            <person name="Peterson D."/>
            <person name="Mcgee K."/>
            <person name="Jones D."/>
            <person name="Wendel J."/>
            <person name="Stelly D."/>
            <person name="Grimwood J."/>
            <person name="Schmutz J."/>
        </authorList>
    </citation>
    <scope>NUCLEOTIDE SEQUENCE [LARGE SCALE GENOMIC DNA]</scope>
    <source>
        <strain evidence="4">1408120.09</strain>
    </source>
</reference>
<gene>
    <name evidence="4" type="ORF">E1A91_A08G187500v1</name>
</gene>
<protein>
    <recommendedName>
        <fullName evidence="3">SHSP domain-containing protein</fullName>
    </recommendedName>
</protein>
<dbReference type="PANTHER" id="PTHR46991">
    <property type="entry name" value="23.5 KDA HEAT SHOCK PROTEIN, MITOCHONDRIAL"/>
    <property type="match status" value="1"/>
</dbReference>
<dbReference type="Pfam" id="PF00011">
    <property type="entry name" value="HSP20"/>
    <property type="match status" value="1"/>
</dbReference>
<evidence type="ECO:0000313" key="4">
    <source>
        <dbReference type="EMBL" id="TYJ23378.1"/>
    </source>
</evidence>
<dbReference type="InterPro" id="IPR044656">
    <property type="entry name" value="HSP14.7/HSP23.5/HSP23.6-like"/>
</dbReference>
<feature type="domain" description="SHSP" evidence="3">
    <location>
        <begin position="140"/>
        <end position="251"/>
    </location>
</feature>
<keyword evidence="5" id="KW-1185">Reference proteome</keyword>
<dbReference type="Gene3D" id="2.60.40.790">
    <property type="match status" value="1"/>
</dbReference>
<evidence type="ECO:0000256" key="1">
    <source>
        <dbReference type="PROSITE-ProRule" id="PRU00285"/>
    </source>
</evidence>
<dbReference type="EMBL" id="CM017643">
    <property type="protein sequence ID" value="TYJ23378.1"/>
    <property type="molecule type" value="Genomic_DNA"/>
</dbReference>